<feature type="region of interest" description="Disordered" evidence="3">
    <location>
        <begin position="346"/>
        <end position="617"/>
    </location>
</feature>
<feature type="compositionally biased region" description="Polar residues" evidence="3">
    <location>
        <begin position="355"/>
        <end position="368"/>
    </location>
</feature>
<evidence type="ECO:0000259" key="4">
    <source>
        <dbReference type="PROSITE" id="PS50196"/>
    </source>
</evidence>
<gene>
    <name evidence="5" type="ORF">QBC38DRAFT_459819</name>
</gene>
<feature type="compositionally biased region" description="Low complexity" evidence="3">
    <location>
        <begin position="1020"/>
        <end position="1035"/>
    </location>
</feature>
<dbReference type="PANTHER" id="PTHR38697">
    <property type="entry name" value="NUCLEAR PORE COMPLEX PROTEIN SIMILAR TO S. CEREVISIAE NUP2 (EUROFUNG)"/>
    <property type="match status" value="1"/>
</dbReference>
<reference evidence="5" key="1">
    <citation type="journal article" date="2023" name="Mol. Phylogenet. Evol.">
        <title>Genome-scale phylogeny and comparative genomics of the fungal order Sordariales.</title>
        <authorList>
            <person name="Hensen N."/>
            <person name="Bonometti L."/>
            <person name="Westerberg I."/>
            <person name="Brannstrom I.O."/>
            <person name="Guillou S."/>
            <person name="Cros-Aarteil S."/>
            <person name="Calhoun S."/>
            <person name="Haridas S."/>
            <person name="Kuo A."/>
            <person name="Mondo S."/>
            <person name="Pangilinan J."/>
            <person name="Riley R."/>
            <person name="LaButti K."/>
            <person name="Andreopoulos B."/>
            <person name="Lipzen A."/>
            <person name="Chen C."/>
            <person name="Yan M."/>
            <person name="Daum C."/>
            <person name="Ng V."/>
            <person name="Clum A."/>
            <person name="Steindorff A."/>
            <person name="Ohm R.A."/>
            <person name="Martin F."/>
            <person name="Silar P."/>
            <person name="Natvig D.O."/>
            <person name="Lalanne C."/>
            <person name="Gautier V."/>
            <person name="Ament-Velasquez S.L."/>
            <person name="Kruys A."/>
            <person name="Hutchinson M.I."/>
            <person name="Powell A.J."/>
            <person name="Barry K."/>
            <person name="Miller A.N."/>
            <person name="Grigoriev I.V."/>
            <person name="Debuchy R."/>
            <person name="Gladieux P."/>
            <person name="Hiltunen Thoren M."/>
            <person name="Johannesson H."/>
        </authorList>
    </citation>
    <scope>NUCLEOTIDE SEQUENCE</scope>
    <source>
        <strain evidence="5">CBS 990.96</strain>
    </source>
</reference>
<feature type="compositionally biased region" description="Low complexity" evidence="3">
    <location>
        <begin position="535"/>
        <end position="544"/>
    </location>
</feature>
<feature type="compositionally biased region" description="Pro residues" evidence="3">
    <location>
        <begin position="601"/>
        <end position="611"/>
    </location>
</feature>
<keyword evidence="2" id="KW-0539">Nucleus</keyword>
<keyword evidence="2" id="KW-0811">Translocation</keyword>
<evidence type="ECO:0000313" key="5">
    <source>
        <dbReference type="EMBL" id="KAK4222979.1"/>
    </source>
</evidence>
<feature type="compositionally biased region" description="Polar residues" evidence="3">
    <location>
        <begin position="1055"/>
        <end position="1069"/>
    </location>
</feature>
<dbReference type="InterPro" id="IPR025574">
    <property type="entry name" value="Nucleoporin_FG_rpt"/>
</dbReference>
<dbReference type="SMART" id="SM00160">
    <property type="entry name" value="RanBD"/>
    <property type="match status" value="1"/>
</dbReference>
<dbReference type="InterPro" id="IPR053074">
    <property type="entry name" value="NPC_Nucleoporin"/>
</dbReference>
<feature type="compositionally biased region" description="Polar residues" evidence="3">
    <location>
        <begin position="82"/>
        <end position="102"/>
    </location>
</feature>
<comment type="caution">
    <text evidence="5">The sequence shown here is derived from an EMBL/GenBank/DDBJ whole genome shotgun (WGS) entry which is preliminary data.</text>
</comment>
<feature type="compositionally biased region" description="Polar residues" evidence="3">
    <location>
        <begin position="114"/>
        <end position="157"/>
    </location>
</feature>
<feature type="region of interest" description="Disordered" evidence="3">
    <location>
        <begin position="675"/>
        <end position="699"/>
    </location>
</feature>
<evidence type="ECO:0000256" key="2">
    <source>
        <dbReference type="ARBA" id="ARBA00023132"/>
    </source>
</evidence>
<feature type="region of interest" description="Disordered" evidence="3">
    <location>
        <begin position="1098"/>
        <end position="1118"/>
    </location>
</feature>
<feature type="compositionally biased region" description="Low complexity" evidence="3">
    <location>
        <begin position="1215"/>
        <end position="1231"/>
    </location>
</feature>
<keyword evidence="2" id="KW-0509">mRNA transport</keyword>
<dbReference type="Proteomes" id="UP001301958">
    <property type="component" value="Unassembled WGS sequence"/>
</dbReference>
<keyword evidence="6" id="KW-1185">Reference proteome</keyword>
<dbReference type="InterPro" id="IPR000156">
    <property type="entry name" value="Ran_bind_dom"/>
</dbReference>
<accession>A0AAN6YPB7</accession>
<feature type="compositionally biased region" description="Polar residues" evidence="3">
    <location>
        <begin position="511"/>
        <end position="529"/>
    </location>
</feature>
<keyword evidence="2" id="KW-0653">Protein transport</keyword>
<dbReference type="SUPFAM" id="SSF50729">
    <property type="entry name" value="PH domain-like"/>
    <property type="match status" value="1"/>
</dbReference>
<reference evidence="5" key="2">
    <citation type="submission" date="2023-05" db="EMBL/GenBank/DDBJ databases">
        <authorList>
            <consortium name="Lawrence Berkeley National Laboratory"/>
            <person name="Steindorff A."/>
            <person name="Hensen N."/>
            <person name="Bonometti L."/>
            <person name="Westerberg I."/>
            <person name="Brannstrom I.O."/>
            <person name="Guillou S."/>
            <person name="Cros-Aarteil S."/>
            <person name="Calhoun S."/>
            <person name="Haridas S."/>
            <person name="Kuo A."/>
            <person name="Mondo S."/>
            <person name="Pangilinan J."/>
            <person name="Riley R."/>
            <person name="Labutti K."/>
            <person name="Andreopoulos B."/>
            <person name="Lipzen A."/>
            <person name="Chen C."/>
            <person name="Yanf M."/>
            <person name="Daum C."/>
            <person name="Ng V."/>
            <person name="Clum A."/>
            <person name="Ohm R."/>
            <person name="Martin F."/>
            <person name="Silar P."/>
            <person name="Natvig D."/>
            <person name="Lalanne C."/>
            <person name="Gautier V."/>
            <person name="Ament-Velasquez S.L."/>
            <person name="Kruys A."/>
            <person name="Hutchinson M.I."/>
            <person name="Powell A.J."/>
            <person name="Barry K."/>
            <person name="Miller A.N."/>
            <person name="Grigoriev I.V."/>
            <person name="Debuchy R."/>
            <person name="Gladieux P."/>
            <person name="Thoren M.H."/>
            <person name="Johannesson H."/>
        </authorList>
    </citation>
    <scope>NUCLEOTIDE SEQUENCE</scope>
    <source>
        <strain evidence="5">CBS 990.96</strain>
    </source>
</reference>
<feature type="compositionally biased region" description="Polar residues" evidence="3">
    <location>
        <begin position="793"/>
        <end position="822"/>
    </location>
</feature>
<dbReference type="CDD" id="cd13170">
    <property type="entry name" value="RanBD_NUP50"/>
    <property type="match status" value="1"/>
</dbReference>
<evidence type="ECO:0000256" key="1">
    <source>
        <dbReference type="ARBA" id="ARBA00004567"/>
    </source>
</evidence>
<dbReference type="GO" id="GO:0005643">
    <property type="term" value="C:nuclear pore"/>
    <property type="evidence" value="ECO:0007669"/>
    <property type="project" value="UniProtKB-SubCell"/>
</dbReference>
<keyword evidence="2" id="KW-0906">Nuclear pore complex</keyword>
<dbReference type="EMBL" id="MU865445">
    <property type="protein sequence ID" value="KAK4222979.1"/>
    <property type="molecule type" value="Genomic_DNA"/>
</dbReference>
<sequence>MDPPSKKRSIFGFTSLFRPSPSVEAEDTEMKNNIPVKSAAPAILPRPNFNTTASAPESPAKRASESQMASRKIIGRPHGPSSRLSQSMSASDLSRVPSSNAVSAPRRMPGDNPNKPSTTYATTLVSRSATNELRSTNFSGASGSSAPRSNIFRSSALYSRPPTTNYSPRPPPNPLNQSFPPNTPGRGSRASTAEINGRALVPTSSTELFKMRIQSPPRELTGEKLAKEVPDDMNRTGSVYADEFLAHYCPPELDEQQRRQFFCILDLRRLKYAADEVFTKKDWKINILNFAKEYEKSRSLIMLRYGLYEFKTVRASEAVKREWKKEHGIPDSDDEDGDVAMANGGVKRKAEDQLTPKTSTAFAASVSDTNKRSRAPEISSKNKRKADAVGDTDEDAPPAKLQRPTSTPQKTPSATKSLFENIANSSAKSFTPAKSTSSLFGSMADKPLGSMAEKPKRSIFDSSPKPAPSSNIFGHLSDASKGSGNEGADEGSDTEDASEEEEDDSPAPGASQSEEPASSGETATPQFGTKGNGGSSASSDAGESTQGSVQGSFQGRSLFERITRGSDGQPMRKLLPQEGRSLFAAPSDKERSVSPVKESPTPVPAPAPAPAAVPSNNTWNANTPIKFGAGSTGSLFGAKKTEAAVAAAAKDSSAPASLFAKKAEAAPAPSALFASSVRKPEEAASSAETTPKASAANLFPSSIAPTSSEAIPKAPASNLFSSVSTASAPSFGDSKPATTTGSSLFGSTTSAFGQSTTQEEKKDTTAAPAPSTSALFGAKPADATTEPAKPAVFQSSTLFGSQNKTESAPATQSSDLFAQSTAGAPADKAPSTSLFGATNGINAAKPASNLFGAAPAATTTEAPKFTFGTTEVKPASSLFSSAASTPAPEAPKPAEVKNLFGGITTSAAPATETKSLFGTSTAAPAATESKNLFGGVTTTPAADAKPLFGAAPATQTKPLFGAAPAADAKPLFGAAAPATETKNLFGNIGASSASTPAAASKPLFGATAQTESKPPASLFANPNPSTTAPAAASSNIFSFGGSQTPAPAPAPATTSFNFGASQPAATQSTAPAGGSIFGNIGGANSFSFTAGGGNPGASFNNPFASGQDGPPTAPTSFNFGAPEPAASQSFTFGSNTTGANNTTTIPTFSFGGASDTNASAGAPSAIFSFGGGASQNPTAAPIFGNSLAPVGGTSTGTRTIINGHGPDTPFTFGGASSLATTPAASTPEPSANVEAAQRTNADGDEPPQEQISLTEGGRGEEDEDAVYEVRAKALKFLTGKEDDDESSATDKEKKTGWVTKGVGPLRILKHKETGAVRILLRAEPRGHIALNKRLLPEITYKADAKTPKYVSVVTATDNGKGLEKWMLQVKTKELADKLVEALEENKKANEKKD</sequence>
<feature type="region of interest" description="Disordered" evidence="3">
    <location>
        <begin position="1214"/>
        <end position="1263"/>
    </location>
</feature>
<organism evidence="5 6">
    <name type="scientific">Podospora fimiseda</name>
    <dbReference type="NCBI Taxonomy" id="252190"/>
    <lineage>
        <taxon>Eukaryota</taxon>
        <taxon>Fungi</taxon>
        <taxon>Dikarya</taxon>
        <taxon>Ascomycota</taxon>
        <taxon>Pezizomycotina</taxon>
        <taxon>Sordariomycetes</taxon>
        <taxon>Sordariomycetidae</taxon>
        <taxon>Sordariales</taxon>
        <taxon>Podosporaceae</taxon>
        <taxon>Podospora</taxon>
    </lineage>
</organism>
<feature type="region of interest" description="Disordered" evidence="3">
    <location>
        <begin position="322"/>
        <end position="341"/>
    </location>
</feature>
<feature type="region of interest" description="Disordered" evidence="3">
    <location>
        <begin position="1"/>
        <end position="199"/>
    </location>
</feature>
<feature type="compositionally biased region" description="Polar residues" evidence="3">
    <location>
        <begin position="718"/>
        <end position="728"/>
    </location>
</feature>
<feature type="compositionally biased region" description="Acidic residues" evidence="3">
    <location>
        <begin position="487"/>
        <end position="505"/>
    </location>
</feature>
<feature type="compositionally biased region" description="Polar residues" evidence="3">
    <location>
        <begin position="545"/>
        <end position="555"/>
    </location>
</feature>
<feature type="compositionally biased region" description="Low complexity" evidence="3">
    <location>
        <begin position="737"/>
        <end position="753"/>
    </location>
</feature>
<dbReference type="PANTHER" id="PTHR38697:SF1">
    <property type="entry name" value="NUCLEAR PORE COMPLEX PROTEIN SIMILAR TO S. CEREVISIAE NUP2 (EUROFUNG)"/>
    <property type="match status" value="1"/>
</dbReference>
<feature type="region of interest" description="Disordered" evidence="3">
    <location>
        <begin position="715"/>
        <end position="829"/>
    </location>
</feature>
<dbReference type="PROSITE" id="PS50196">
    <property type="entry name" value="RANBD1"/>
    <property type="match status" value="1"/>
</dbReference>
<evidence type="ECO:0000313" key="6">
    <source>
        <dbReference type="Proteomes" id="UP001301958"/>
    </source>
</evidence>
<proteinExistence type="predicted"/>
<comment type="subcellular location">
    <subcellularLocation>
        <location evidence="1">Nucleus</location>
        <location evidence="1">Nuclear pore complex</location>
    </subcellularLocation>
</comment>
<feature type="region of interest" description="Disordered" evidence="3">
    <location>
        <begin position="1005"/>
        <end position="1069"/>
    </location>
</feature>
<feature type="compositionally biased region" description="Low complexity" evidence="3">
    <location>
        <begin position="765"/>
        <end position="774"/>
    </location>
</feature>
<keyword evidence="2" id="KW-0813">Transport</keyword>
<protein>
    <submittedName>
        <fullName evidence="5">Nucleoporin nup61</fullName>
    </submittedName>
</protein>
<dbReference type="InterPro" id="IPR011993">
    <property type="entry name" value="PH-like_dom_sf"/>
</dbReference>
<name>A0AAN6YPB7_9PEZI</name>
<dbReference type="Pfam" id="PF13634">
    <property type="entry name" value="Nucleoporin_FG"/>
    <property type="match status" value="4"/>
</dbReference>
<feature type="domain" description="RanBD1" evidence="4">
    <location>
        <begin position="1245"/>
        <end position="1391"/>
    </location>
</feature>
<dbReference type="Gene3D" id="2.30.29.30">
    <property type="entry name" value="Pleckstrin-homology domain (PH domain)/Phosphotyrosine-binding domain (PTB)"/>
    <property type="match status" value="1"/>
</dbReference>
<dbReference type="Pfam" id="PF00638">
    <property type="entry name" value="Ran_BP1"/>
    <property type="match status" value="1"/>
</dbReference>
<evidence type="ECO:0000256" key="3">
    <source>
        <dbReference type="SAM" id="MobiDB-lite"/>
    </source>
</evidence>
<feature type="compositionally biased region" description="Polar residues" evidence="3">
    <location>
        <begin position="403"/>
        <end position="440"/>
    </location>
</feature>